<keyword evidence="1" id="KW-1185">Reference proteome</keyword>
<reference evidence="2" key="1">
    <citation type="submission" date="2022-11" db="UniProtKB">
        <authorList>
            <consortium name="WormBaseParasite"/>
        </authorList>
    </citation>
    <scope>IDENTIFICATION</scope>
</reference>
<evidence type="ECO:0000313" key="2">
    <source>
        <dbReference type="WBParaSite" id="PSAMB.scaffold7190size8071.g29734.t1"/>
    </source>
</evidence>
<organism evidence="1 2">
    <name type="scientific">Plectus sambesii</name>
    <dbReference type="NCBI Taxonomy" id="2011161"/>
    <lineage>
        <taxon>Eukaryota</taxon>
        <taxon>Metazoa</taxon>
        <taxon>Ecdysozoa</taxon>
        <taxon>Nematoda</taxon>
        <taxon>Chromadorea</taxon>
        <taxon>Plectida</taxon>
        <taxon>Plectina</taxon>
        <taxon>Plectoidea</taxon>
        <taxon>Plectidae</taxon>
        <taxon>Plectus</taxon>
    </lineage>
</organism>
<dbReference type="WBParaSite" id="PSAMB.scaffold7190size8071.g29734.t1">
    <property type="protein sequence ID" value="PSAMB.scaffold7190size8071.g29734.t1"/>
    <property type="gene ID" value="PSAMB.scaffold7190size8071.g29734"/>
</dbReference>
<accession>A0A914XB38</accession>
<protein>
    <submittedName>
        <fullName evidence="2">Uncharacterized protein</fullName>
    </submittedName>
</protein>
<evidence type="ECO:0000313" key="1">
    <source>
        <dbReference type="Proteomes" id="UP000887566"/>
    </source>
</evidence>
<proteinExistence type="predicted"/>
<name>A0A914XB38_9BILA</name>
<dbReference type="AlphaFoldDB" id="A0A914XB38"/>
<dbReference type="Proteomes" id="UP000887566">
    <property type="component" value="Unplaced"/>
</dbReference>
<sequence length="84" mass="9653">MRIELLSYVRRRPTWRGHMEEKKSRAVIRRWNAIGSNLTTLGASTQPSYSARDRRPHLKVFSYVGTRRTSSPLIANAAEINKAI</sequence>